<dbReference type="Proteomes" id="UP000750711">
    <property type="component" value="Unassembled WGS sequence"/>
</dbReference>
<gene>
    <name evidence="1" type="ORF">GP486_007089</name>
</gene>
<accession>A0A9P8IJQ4</accession>
<proteinExistence type="predicted"/>
<reference evidence="1" key="1">
    <citation type="submission" date="2021-03" db="EMBL/GenBank/DDBJ databases">
        <title>Comparative genomics and phylogenomic investigation of the class Geoglossomycetes provide insights into ecological specialization and systematics.</title>
        <authorList>
            <person name="Melie T."/>
            <person name="Pirro S."/>
            <person name="Miller A.N."/>
            <person name="Quandt A."/>
        </authorList>
    </citation>
    <scope>NUCLEOTIDE SEQUENCE</scope>
    <source>
        <strain evidence="1">CAQ_001_2017</strain>
    </source>
</reference>
<dbReference type="AlphaFoldDB" id="A0A9P8IJQ4"/>
<sequence>MGNKHSTSQDSSFDAFPDVGFSPVTLRPDFPDGEQADFVAALQAYYINQNATAATAVEEALRSQPSVARTSWRLLDRLVRRHDGQLWSEGIAKRTSWAELHTEEIVVRVAEAARETLTVAAVAGLEAKTDGAQFARRRGRAEYLGRGLAELLGRVPMPPSAGAVVTDIEIFGRILYHHIMNNKPPVQSSMLKVLERDEGSAFRALCDYLLAERRLDLLTQAVEFRAVTEQSELTYVCKTLEAAFPASASKYQAAKCKFLHLQLSRKLSRSQRKLCANLSPIFDLSGDKASSVRVQLMVMDGTPVEDELRQLQALRDRTRSAQHYESMRDLCQREVKLWLKLDTRQRFEGLVHSLHDLELAEARQDCIDGLPSRHENFLSFLSSALSALGNSESIAPKKMVACVYMEDVCREGRLPRFTAWWAALALNGVYQHLWKYDYYRAATGTLASKQAFVSLLLVKAARAIHEGKVPSGDDSYFDAKLSTSWARSYVTHLMEMAYHSPEPAARRILLRAQEVSRHHMSIALARGWTKLAYHMAVRGARASIRLRQNLYKTEFWPQVKKFGGREEFLEGDIGKPPLDQRTVLPAEYTAISKNPSAYWRGSELARSPKIEALESWYLQVESAVRKIRGSKSRGPWWDDIGEILS</sequence>
<evidence type="ECO:0000313" key="2">
    <source>
        <dbReference type="Proteomes" id="UP000750711"/>
    </source>
</evidence>
<dbReference type="EMBL" id="JAGHQM010001829">
    <property type="protein sequence ID" value="KAH0551693.1"/>
    <property type="molecule type" value="Genomic_DNA"/>
</dbReference>
<organism evidence="1 2">
    <name type="scientific">Trichoglossum hirsutum</name>
    <dbReference type="NCBI Taxonomy" id="265104"/>
    <lineage>
        <taxon>Eukaryota</taxon>
        <taxon>Fungi</taxon>
        <taxon>Dikarya</taxon>
        <taxon>Ascomycota</taxon>
        <taxon>Pezizomycotina</taxon>
        <taxon>Geoglossomycetes</taxon>
        <taxon>Geoglossales</taxon>
        <taxon>Geoglossaceae</taxon>
        <taxon>Trichoglossum</taxon>
    </lineage>
</organism>
<comment type="caution">
    <text evidence="1">The sequence shown here is derived from an EMBL/GenBank/DDBJ whole genome shotgun (WGS) entry which is preliminary data.</text>
</comment>
<evidence type="ECO:0000313" key="1">
    <source>
        <dbReference type="EMBL" id="KAH0551693.1"/>
    </source>
</evidence>
<keyword evidence="2" id="KW-1185">Reference proteome</keyword>
<protein>
    <submittedName>
        <fullName evidence="1">Uncharacterized protein</fullName>
    </submittedName>
</protein>
<name>A0A9P8IJQ4_9PEZI</name>